<dbReference type="EMBL" id="JABCUI010000001">
    <property type="protein sequence ID" value="NMW86407.1"/>
    <property type="molecule type" value="Genomic_DNA"/>
</dbReference>
<dbReference type="RefSeq" id="WP_004011514.1">
    <property type="nucleotide sequence ID" value="NZ_CP068112.1"/>
</dbReference>
<keyword evidence="2" id="KW-0472">Membrane</keyword>
<protein>
    <submittedName>
        <fullName evidence="5">Uncharacterized protein conserved in bacteria</fullName>
    </submittedName>
</protein>
<dbReference type="AlphaFoldDB" id="A0A2X3AKT0"/>
<keyword evidence="2" id="KW-1133">Transmembrane helix</keyword>
<accession>A0A2X3AKT0</accession>
<feature type="compositionally biased region" description="Polar residues" evidence="1">
    <location>
        <begin position="69"/>
        <end position="83"/>
    </location>
</feature>
<feature type="compositionally biased region" description="Low complexity" evidence="1">
    <location>
        <begin position="96"/>
        <end position="111"/>
    </location>
</feature>
<sequence length="208" mass="22169">MDEARYPEDEFDRIGKNLPQGAHRPGQPWWHGFLPFVIVIIAAPLLAWAMLLLIGSHPSTANDAAGKPPTSQTPNAVATPSPSETEKPSKKPAESAAPSEEPTQTTPPTAETKTEPRAADKTITVSVLNASGINGLAAKVKDKVAADGFTKVSAENFQGTKPSANTIYYPAGHEAEAREMQRILNIDMIVPKDGAQTVQIVLVSRLKG</sequence>
<reference evidence="4 7" key="2">
    <citation type="submission" date="2020-04" db="EMBL/GenBank/DDBJ databases">
        <title>Antimicrobial susceptibility and clonality of vaginal-derived multi-drug resistant Mobiluncus isolates in China.</title>
        <authorList>
            <person name="Zhang X."/>
        </authorList>
    </citation>
    <scope>NUCLEOTIDE SEQUENCE [LARGE SCALE GENOMIC DNA]</scope>
    <source>
        <strain evidence="4 7">19</strain>
    </source>
</reference>
<evidence type="ECO:0000256" key="2">
    <source>
        <dbReference type="SAM" id="Phobius"/>
    </source>
</evidence>
<feature type="compositionally biased region" description="Basic and acidic residues" evidence="1">
    <location>
        <begin position="84"/>
        <end position="93"/>
    </location>
</feature>
<evidence type="ECO:0000313" key="5">
    <source>
        <dbReference type="EMBL" id="SQB63399.1"/>
    </source>
</evidence>
<keyword evidence="2" id="KW-0812">Transmembrane</keyword>
<dbReference type="InterPro" id="IPR027381">
    <property type="entry name" value="LytR/CpsA/Psr_C"/>
</dbReference>
<dbReference type="EMBL" id="UASJ01000001">
    <property type="protein sequence ID" value="SQB63399.1"/>
    <property type="molecule type" value="Genomic_DNA"/>
</dbReference>
<organism evidence="5 6">
    <name type="scientific">Mobiluncus curtisii</name>
    <dbReference type="NCBI Taxonomy" id="2051"/>
    <lineage>
        <taxon>Bacteria</taxon>
        <taxon>Bacillati</taxon>
        <taxon>Actinomycetota</taxon>
        <taxon>Actinomycetes</taxon>
        <taxon>Actinomycetales</taxon>
        <taxon>Actinomycetaceae</taxon>
        <taxon>Mobiluncus</taxon>
    </lineage>
</organism>
<evidence type="ECO:0000259" key="3">
    <source>
        <dbReference type="Pfam" id="PF13399"/>
    </source>
</evidence>
<feature type="region of interest" description="Disordered" evidence="1">
    <location>
        <begin position="61"/>
        <end position="120"/>
    </location>
</feature>
<evidence type="ECO:0000313" key="6">
    <source>
        <dbReference type="Proteomes" id="UP000250245"/>
    </source>
</evidence>
<evidence type="ECO:0000313" key="7">
    <source>
        <dbReference type="Proteomes" id="UP000553981"/>
    </source>
</evidence>
<dbReference type="GeneID" id="55564679"/>
<dbReference type="Proteomes" id="UP000553981">
    <property type="component" value="Unassembled WGS sequence"/>
</dbReference>
<feature type="transmembrane region" description="Helical" evidence="2">
    <location>
        <begin position="33"/>
        <end position="54"/>
    </location>
</feature>
<reference evidence="5 6" key="1">
    <citation type="submission" date="2018-06" db="EMBL/GenBank/DDBJ databases">
        <authorList>
            <consortium name="Pathogen Informatics"/>
            <person name="Doyle S."/>
        </authorList>
    </citation>
    <scope>NUCLEOTIDE SEQUENCE [LARGE SCALE GENOMIC DNA]</scope>
    <source>
        <strain evidence="5 6">NCTC11820</strain>
    </source>
</reference>
<evidence type="ECO:0000313" key="4">
    <source>
        <dbReference type="EMBL" id="NMW86407.1"/>
    </source>
</evidence>
<feature type="domain" description="LytR/CpsA/Psr regulator C-terminal" evidence="3">
    <location>
        <begin position="122"/>
        <end position="202"/>
    </location>
</feature>
<dbReference type="Proteomes" id="UP000250245">
    <property type="component" value="Unassembled WGS sequence"/>
</dbReference>
<dbReference type="OMA" id="TVVWYQN"/>
<dbReference type="Pfam" id="PF13399">
    <property type="entry name" value="LytR_C"/>
    <property type="match status" value="1"/>
</dbReference>
<evidence type="ECO:0000256" key="1">
    <source>
        <dbReference type="SAM" id="MobiDB-lite"/>
    </source>
</evidence>
<feature type="region of interest" description="Disordered" evidence="1">
    <location>
        <begin position="1"/>
        <end position="20"/>
    </location>
</feature>
<proteinExistence type="predicted"/>
<feature type="compositionally biased region" description="Basic and acidic residues" evidence="1">
    <location>
        <begin position="1"/>
        <end position="15"/>
    </location>
</feature>
<dbReference type="Gene3D" id="3.30.70.2390">
    <property type="match status" value="1"/>
</dbReference>
<name>A0A2X3AKT0_9ACTO</name>
<gene>
    <name evidence="4" type="ORF">HHJ67_01350</name>
    <name evidence="5" type="ORF">NCTC11820_00170</name>
</gene>